<dbReference type="Pfam" id="PF01478">
    <property type="entry name" value="Peptidase_A24"/>
    <property type="match status" value="1"/>
</dbReference>
<evidence type="ECO:0000313" key="11">
    <source>
        <dbReference type="Proteomes" id="UP000236500"/>
    </source>
</evidence>
<reference evidence="10 11" key="1">
    <citation type="submission" date="2016-11" db="EMBL/GenBank/DDBJ databases">
        <title>Whole Genome Sequence of Listeria newyorkensis.</title>
        <authorList>
            <person name="Frink S."/>
            <person name="Morales C."/>
            <person name="Kiang D."/>
        </authorList>
    </citation>
    <scope>NUCLEOTIDE SEQUENCE [LARGE SCALE GENOMIC DNA]</scope>
    <source>
        <strain evidence="10 11">F1604011-044</strain>
    </source>
</reference>
<feature type="transmembrane region" description="Helical" evidence="7">
    <location>
        <begin position="72"/>
        <end position="92"/>
    </location>
</feature>
<feature type="transmembrane region" description="Helical" evidence="7">
    <location>
        <begin position="98"/>
        <end position="118"/>
    </location>
</feature>
<dbReference type="InterPro" id="IPR000045">
    <property type="entry name" value="Prepilin_IV_endopep_pep"/>
</dbReference>
<sequence length="247" mass="28825">MIYFILSVYSLVLASFLHVVGMNYPLRKPFLRRISSECDYCGEKLQLTRMLPIASFVLLKGRTGCCNQPMSWSYFIVEILSPIFVCILYSVYGFESSFYLYIFIFSLLLILYVSDVYYLHIPNMFLFVYFFSCASYYGYIDFSVLLQHMYQLIIGTAVFVGIYLFVRKGFGFGDIKLLILLCFLLSLKEALFIFIIAVFSGAILIGIVTIFQRGMRKKRIPFVPFILIGFLLCPFVNDFFWEFVLYN</sequence>
<keyword evidence="5 7" id="KW-1133">Transmembrane helix</keyword>
<comment type="subcellular location">
    <subcellularLocation>
        <location evidence="1">Cell membrane</location>
        <topology evidence="1">Multi-pass membrane protein</topology>
    </subcellularLocation>
</comment>
<protein>
    <recommendedName>
        <fullName evidence="12">Prepilin peptidase</fullName>
    </recommendedName>
</protein>
<proteinExistence type="inferred from homology"/>
<feature type="transmembrane region" description="Helical" evidence="7">
    <location>
        <begin position="6"/>
        <end position="26"/>
    </location>
</feature>
<dbReference type="Proteomes" id="UP000236500">
    <property type="component" value="Unassembled WGS sequence"/>
</dbReference>
<keyword evidence="11" id="KW-1185">Reference proteome</keyword>
<evidence type="ECO:0000259" key="9">
    <source>
        <dbReference type="Pfam" id="PF06750"/>
    </source>
</evidence>
<name>A0ABX4XJT8_9LIST</name>
<feature type="transmembrane region" description="Helical" evidence="7">
    <location>
        <begin position="125"/>
        <end position="142"/>
    </location>
</feature>
<evidence type="ECO:0000256" key="1">
    <source>
        <dbReference type="ARBA" id="ARBA00004651"/>
    </source>
</evidence>
<evidence type="ECO:0000256" key="6">
    <source>
        <dbReference type="ARBA" id="ARBA00023136"/>
    </source>
</evidence>
<evidence type="ECO:0000256" key="3">
    <source>
        <dbReference type="ARBA" id="ARBA00022475"/>
    </source>
</evidence>
<evidence type="ECO:0000256" key="5">
    <source>
        <dbReference type="ARBA" id="ARBA00022989"/>
    </source>
</evidence>
<feature type="transmembrane region" description="Helical" evidence="7">
    <location>
        <begin position="148"/>
        <end position="166"/>
    </location>
</feature>
<feature type="domain" description="Prepilin peptidase A24 N-terminal" evidence="9">
    <location>
        <begin position="9"/>
        <end position="89"/>
    </location>
</feature>
<dbReference type="InterPro" id="IPR050882">
    <property type="entry name" value="Prepilin_peptidase/N-MTase"/>
</dbReference>
<dbReference type="PANTHER" id="PTHR30487">
    <property type="entry name" value="TYPE 4 PREPILIN-LIKE PROTEINS LEADER PEPTIDE-PROCESSING ENZYME"/>
    <property type="match status" value="1"/>
</dbReference>
<organism evidence="10 11">
    <name type="scientific">Listeria newyorkensis</name>
    <dbReference type="NCBI Taxonomy" id="1497681"/>
    <lineage>
        <taxon>Bacteria</taxon>
        <taxon>Bacillati</taxon>
        <taxon>Bacillota</taxon>
        <taxon>Bacilli</taxon>
        <taxon>Bacillales</taxon>
        <taxon>Listeriaceae</taxon>
        <taxon>Listeria</taxon>
    </lineage>
</organism>
<evidence type="ECO:0000256" key="4">
    <source>
        <dbReference type="ARBA" id="ARBA00022692"/>
    </source>
</evidence>
<comment type="similarity">
    <text evidence="2">Belongs to the peptidase A24 family.</text>
</comment>
<evidence type="ECO:0000256" key="7">
    <source>
        <dbReference type="SAM" id="Phobius"/>
    </source>
</evidence>
<dbReference type="RefSeq" id="WP_036089485.1">
    <property type="nucleotide sequence ID" value="NZ_BJEY01000018.1"/>
</dbReference>
<keyword evidence="3" id="KW-1003">Cell membrane</keyword>
<dbReference type="PANTHER" id="PTHR30487:SF0">
    <property type="entry name" value="PREPILIN LEADER PEPTIDASE_N-METHYLTRANSFERASE-RELATED"/>
    <property type="match status" value="1"/>
</dbReference>
<evidence type="ECO:0000259" key="8">
    <source>
        <dbReference type="Pfam" id="PF01478"/>
    </source>
</evidence>
<feature type="transmembrane region" description="Helical" evidence="7">
    <location>
        <begin position="178"/>
        <end position="211"/>
    </location>
</feature>
<evidence type="ECO:0008006" key="12">
    <source>
        <dbReference type="Google" id="ProtNLM"/>
    </source>
</evidence>
<comment type="caution">
    <text evidence="10">The sequence shown here is derived from an EMBL/GenBank/DDBJ whole genome shotgun (WGS) entry which is preliminary data.</text>
</comment>
<dbReference type="Gene3D" id="1.20.120.1220">
    <property type="match status" value="1"/>
</dbReference>
<evidence type="ECO:0000313" key="10">
    <source>
        <dbReference type="EMBL" id="PNP90527.1"/>
    </source>
</evidence>
<keyword evidence="6 7" id="KW-0472">Membrane</keyword>
<feature type="transmembrane region" description="Helical" evidence="7">
    <location>
        <begin position="223"/>
        <end position="246"/>
    </location>
</feature>
<dbReference type="Pfam" id="PF06750">
    <property type="entry name" value="A24_N_bact"/>
    <property type="match status" value="1"/>
</dbReference>
<evidence type="ECO:0000256" key="2">
    <source>
        <dbReference type="ARBA" id="ARBA00005801"/>
    </source>
</evidence>
<accession>A0ABX4XJT8</accession>
<dbReference type="EMBL" id="MPDH01000015">
    <property type="protein sequence ID" value="PNP90527.1"/>
    <property type="molecule type" value="Genomic_DNA"/>
</dbReference>
<gene>
    <name evidence="10" type="ORF">BMT55_12000</name>
</gene>
<keyword evidence="4 7" id="KW-0812">Transmembrane</keyword>
<dbReference type="InterPro" id="IPR010627">
    <property type="entry name" value="Prepilin_pept_A24_N"/>
</dbReference>
<feature type="domain" description="Prepilin type IV endopeptidase peptidase" evidence="8">
    <location>
        <begin position="102"/>
        <end position="205"/>
    </location>
</feature>